<dbReference type="Proteomes" id="UP000237144">
    <property type="component" value="Unassembled WGS sequence"/>
</dbReference>
<name>A0A2S5BI44_9BASI</name>
<dbReference type="STRING" id="741276.A0A2S5BI44"/>
<feature type="region of interest" description="Disordered" evidence="4">
    <location>
        <begin position="461"/>
        <end position="498"/>
    </location>
</feature>
<dbReference type="InterPro" id="IPR046341">
    <property type="entry name" value="SET_dom_sf"/>
</dbReference>
<sequence length="498" mass="55597">MSSSSGEQTFVDWFKARGGTVHDAVGFKQFEGQGRGCVALQDIESELLSRPSVGSTRLARSLNEQQRSAESTTTARSEEVSERRRGADIRPRPQADTVLFSIPRPILLTTSTAALPTLLPAEEWAELGGWTPLILSMMYEYLRTSTWQPYFALLPTEFDSLMFWSDEELAQLEGSTVLGKIGREEANETFDETVKPFVEKHAAVFGDASDYSAELFHRMGSLVLSRSFHVDSKPDVDDEDDDEDSDDEEEEREDVADVAMVPFADILNAKSGANNARLFYEPTTLNMMSTTHIPAGAQIYNTYADPPNPDLLRRYGHVDEVNEADLVEIGLETVVDLVGEARGMGEEEREARAEWLLEMGIDDTFSIETNHKLPDELVSAIRAFSLSDEDFAKAQKKESPPKPKLDAESAAWARKIVEQRLGEYKTTVEEDEALLQDGSIPLRRRMAVIVRLGEKRLLQGAKSKLDAEWPEGEAKPATQDKKRSRDAKDGGRKKKAKQ</sequence>
<dbReference type="PANTHER" id="PTHR13271:SF34">
    <property type="entry name" value="N-LYSINE METHYLTRANSFERASE SETD6"/>
    <property type="match status" value="1"/>
</dbReference>
<evidence type="ECO:0000313" key="6">
    <source>
        <dbReference type="EMBL" id="POY76441.1"/>
    </source>
</evidence>
<keyword evidence="3" id="KW-0949">S-adenosyl-L-methionine</keyword>
<gene>
    <name evidence="6" type="ORF">BMF94_0641</name>
</gene>
<proteinExistence type="predicted"/>
<dbReference type="AlphaFoldDB" id="A0A2S5BI44"/>
<dbReference type="SUPFAM" id="SSF82199">
    <property type="entry name" value="SET domain"/>
    <property type="match status" value="2"/>
</dbReference>
<dbReference type="PANTHER" id="PTHR13271">
    <property type="entry name" value="UNCHARACTERIZED PUTATIVE METHYLTRANSFERASE"/>
    <property type="match status" value="1"/>
</dbReference>
<dbReference type="InterPro" id="IPR036464">
    <property type="entry name" value="Rubisco_LSMT_subst-bd_sf"/>
</dbReference>
<dbReference type="GO" id="GO:0032259">
    <property type="term" value="P:methylation"/>
    <property type="evidence" value="ECO:0007669"/>
    <property type="project" value="UniProtKB-KW"/>
</dbReference>
<dbReference type="Gene3D" id="3.90.1420.10">
    <property type="entry name" value="Rubisco LSMT, substrate-binding domain"/>
    <property type="match status" value="1"/>
</dbReference>
<comment type="caution">
    <text evidence="6">The sequence shown here is derived from an EMBL/GenBank/DDBJ whole genome shotgun (WGS) entry which is preliminary data.</text>
</comment>
<dbReference type="Gene3D" id="3.90.1410.10">
    <property type="entry name" value="set domain protein methyltransferase, domain 1"/>
    <property type="match status" value="1"/>
</dbReference>
<dbReference type="InterPro" id="IPR050600">
    <property type="entry name" value="SETD3_SETD6_MTase"/>
</dbReference>
<protein>
    <recommendedName>
        <fullName evidence="5">SET domain-containing protein</fullName>
    </recommendedName>
</protein>
<evidence type="ECO:0000256" key="1">
    <source>
        <dbReference type="ARBA" id="ARBA00022603"/>
    </source>
</evidence>
<dbReference type="Pfam" id="PF09273">
    <property type="entry name" value="Rubis-subs-bind"/>
    <property type="match status" value="1"/>
</dbReference>
<feature type="compositionally biased region" description="Basic and acidic residues" evidence="4">
    <location>
        <begin position="76"/>
        <end position="88"/>
    </location>
</feature>
<evidence type="ECO:0000313" key="7">
    <source>
        <dbReference type="Proteomes" id="UP000237144"/>
    </source>
</evidence>
<evidence type="ECO:0000256" key="2">
    <source>
        <dbReference type="ARBA" id="ARBA00022679"/>
    </source>
</evidence>
<feature type="compositionally biased region" description="Polar residues" evidence="4">
    <location>
        <begin position="62"/>
        <end position="75"/>
    </location>
</feature>
<feature type="compositionally biased region" description="Basic and acidic residues" evidence="4">
    <location>
        <begin position="461"/>
        <end position="490"/>
    </location>
</feature>
<dbReference type="FunFam" id="3.90.1410.10:FF:000007">
    <property type="entry name" value="Ribosomal lysine N-methyltransferase 4"/>
    <property type="match status" value="1"/>
</dbReference>
<evidence type="ECO:0000259" key="5">
    <source>
        <dbReference type="PROSITE" id="PS50280"/>
    </source>
</evidence>
<evidence type="ECO:0000256" key="4">
    <source>
        <dbReference type="SAM" id="MobiDB-lite"/>
    </source>
</evidence>
<dbReference type="PROSITE" id="PS50280">
    <property type="entry name" value="SET"/>
    <property type="match status" value="1"/>
</dbReference>
<feature type="domain" description="SET" evidence="5">
    <location>
        <begin position="23"/>
        <end position="304"/>
    </location>
</feature>
<keyword evidence="7" id="KW-1185">Reference proteome</keyword>
<dbReference type="InterPro" id="IPR015353">
    <property type="entry name" value="Rubisco_LSMT_subst-bd"/>
</dbReference>
<dbReference type="GO" id="GO:0016279">
    <property type="term" value="F:protein-lysine N-methyltransferase activity"/>
    <property type="evidence" value="ECO:0007669"/>
    <property type="project" value="UniProtKB-UniRule"/>
</dbReference>
<keyword evidence="1" id="KW-0489">Methyltransferase</keyword>
<accession>A0A2S5BI44</accession>
<feature type="region of interest" description="Disordered" evidence="4">
    <location>
        <begin position="232"/>
        <end position="256"/>
    </location>
</feature>
<feature type="region of interest" description="Disordered" evidence="4">
    <location>
        <begin position="56"/>
        <end position="88"/>
    </location>
</feature>
<dbReference type="GO" id="GO:0005634">
    <property type="term" value="C:nucleus"/>
    <property type="evidence" value="ECO:0007669"/>
    <property type="project" value="UniProtKB-SubCell"/>
</dbReference>
<organism evidence="6 7">
    <name type="scientific">Rhodotorula taiwanensis</name>
    <dbReference type="NCBI Taxonomy" id="741276"/>
    <lineage>
        <taxon>Eukaryota</taxon>
        <taxon>Fungi</taxon>
        <taxon>Dikarya</taxon>
        <taxon>Basidiomycota</taxon>
        <taxon>Pucciniomycotina</taxon>
        <taxon>Microbotryomycetes</taxon>
        <taxon>Sporidiobolales</taxon>
        <taxon>Sporidiobolaceae</taxon>
        <taxon>Rhodotorula</taxon>
    </lineage>
</organism>
<feature type="compositionally biased region" description="Acidic residues" evidence="4">
    <location>
        <begin position="236"/>
        <end position="256"/>
    </location>
</feature>
<reference evidence="6 7" key="1">
    <citation type="journal article" date="2018" name="Front. Microbiol.">
        <title>Prospects for Fungal Bioremediation of Acidic Radioactive Waste Sites: Characterization and Genome Sequence of Rhodotorula taiwanensis MD1149.</title>
        <authorList>
            <person name="Tkavc R."/>
            <person name="Matrosova V.Y."/>
            <person name="Grichenko O.E."/>
            <person name="Gostincar C."/>
            <person name="Volpe R.P."/>
            <person name="Klimenkova P."/>
            <person name="Gaidamakova E.K."/>
            <person name="Zhou C.E."/>
            <person name="Stewart B.J."/>
            <person name="Lyman M.G."/>
            <person name="Malfatti S.A."/>
            <person name="Rubinfeld B."/>
            <person name="Courtot M."/>
            <person name="Singh J."/>
            <person name="Dalgard C.L."/>
            <person name="Hamilton T."/>
            <person name="Frey K.G."/>
            <person name="Gunde-Cimerman N."/>
            <person name="Dugan L."/>
            <person name="Daly M.J."/>
        </authorList>
    </citation>
    <scope>NUCLEOTIDE SEQUENCE [LARGE SCALE GENOMIC DNA]</scope>
    <source>
        <strain evidence="6 7">MD1149</strain>
    </source>
</reference>
<dbReference type="InterPro" id="IPR001214">
    <property type="entry name" value="SET_dom"/>
</dbReference>
<dbReference type="EMBL" id="PJQD01000005">
    <property type="protein sequence ID" value="POY76441.1"/>
    <property type="molecule type" value="Genomic_DNA"/>
</dbReference>
<dbReference type="SUPFAM" id="SSF81822">
    <property type="entry name" value="RuBisCo LSMT C-terminal, substrate-binding domain"/>
    <property type="match status" value="1"/>
</dbReference>
<evidence type="ECO:0000256" key="3">
    <source>
        <dbReference type="ARBA" id="ARBA00022691"/>
    </source>
</evidence>
<dbReference type="OrthoDB" id="341421at2759"/>
<keyword evidence="2" id="KW-0808">Transferase</keyword>